<dbReference type="Proteomes" id="UP001154282">
    <property type="component" value="Unassembled WGS sequence"/>
</dbReference>
<evidence type="ECO:0000313" key="2">
    <source>
        <dbReference type="Proteomes" id="UP001154282"/>
    </source>
</evidence>
<name>A0AAV0QX27_9ROSI</name>
<evidence type="ECO:0000313" key="1">
    <source>
        <dbReference type="EMBL" id="CAI0548797.1"/>
    </source>
</evidence>
<comment type="caution">
    <text evidence="1">The sequence shown here is derived from an EMBL/GenBank/DDBJ whole genome shotgun (WGS) entry which is preliminary data.</text>
</comment>
<dbReference type="EMBL" id="CAMGYJ010000010">
    <property type="protein sequence ID" value="CAI0548797.1"/>
    <property type="molecule type" value="Genomic_DNA"/>
</dbReference>
<keyword evidence="2" id="KW-1185">Reference proteome</keyword>
<accession>A0AAV0QX27</accession>
<gene>
    <name evidence="1" type="ORF">LITE_LOCUS44898</name>
</gene>
<protein>
    <submittedName>
        <fullName evidence="1">Uncharacterized protein</fullName>
    </submittedName>
</protein>
<reference evidence="1" key="1">
    <citation type="submission" date="2022-08" db="EMBL/GenBank/DDBJ databases">
        <authorList>
            <person name="Gutierrez-Valencia J."/>
        </authorList>
    </citation>
    <scope>NUCLEOTIDE SEQUENCE</scope>
</reference>
<dbReference type="PROSITE" id="PS51257">
    <property type="entry name" value="PROKAR_LIPOPROTEIN"/>
    <property type="match status" value="1"/>
</dbReference>
<dbReference type="AlphaFoldDB" id="A0AAV0QX27"/>
<sequence length="80" mass="8836">MESKAVTDAKSLVDELYLQLCTQTSLLSCLLLVSQQNKWFHKICALCGHKGSCCQVLATNPIRIPHSAHLQSVLILLLCL</sequence>
<organism evidence="1 2">
    <name type="scientific">Linum tenue</name>
    <dbReference type="NCBI Taxonomy" id="586396"/>
    <lineage>
        <taxon>Eukaryota</taxon>
        <taxon>Viridiplantae</taxon>
        <taxon>Streptophyta</taxon>
        <taxon>Embryophyta</taxon>
        <taxon>Tracheophyta</taxon>
        <taxon>Spermatophyta</taxon>
        <taxon>Magnoliopsida</taxon>
        <taxon>eudicotyledons</taxon>
        <taxon>Gunneridae</taxon>
        <taxon>Pentapetalae</taxon>
        <taxon>rosids</taxon>
        <taxon>fabids</taxon>
        <taxon>Malpighiales</taxon>
        <taxon>Linaceae</taxon>
        <taxon>Linum</taxon>
    </lineage>
</organism>
<proteinExistence type="predicted"/>